<keyword evidence="2" id="KW-1185">Reference proteome</keyword>
<evidence type="ECO:0000313" key="1">
    <source>
        <dbReference type="EMBL" id="MBS9525481.1"/>
    </source>
</evidence>
<evidence type="ECO:0008006" key="3">
    <source>
        <dbReference type="Google" id="ProtNLM"/>
    </source>
</evidence>
<comment type="caution">
    <text evidence="1">The sequence shown here is derived from an EMBL/GenBank/DDBJ whole genome shotgun (WGS) entry which is preliminary data.</text>
</comment>
<protein>
    <recommendedName>
        <fullName evidence="3">Lipoprotein</fullName>
    </recommendedName>
</protein>
<reference evidence="1 2" key="1">
    <citation type="submission" date="2021-05" db="EMBL/GenBank/DDBJ databases">
        <authorList>
            <person name="Zhang Z.D."/>
            <person name="Osman G."/>
        </authorList>
    </citation>
    <scope>NUCLEOTIDE SEQUENCE [LARGE SCALE GENOMIC DNA]</scope>
    <source>
        <strain evidence="1 2">KCTC 32217</strain>
    </source>
</reference>
<dbReference type="RefSeq" id="WP_213946341.1">
    <property type="nucleotide sequence ID" value="NZ_JAHCMY010000013.1"/>
</dbReference>
<name>A0AAP2CIR0_9BACT</name>
<dbReference type="Proteomes" id="UP001319104">
    <property type="component" value="Unassembled WGS sequence"/>
</dbReference>
<proteinExistence type="predicted"/>
<sequence length="189" mass="22559">MRISVFIFIVIMLAGCAKSSRYEAKYQLTPKEQDEIILTTIRYIGHLPKKGTHENKFEERFDHYYSQLAKDFTLDAYHKDADGYEYFMVSRVAPSLKVKKVATGVKMKRNQIGELEYYEEVFRTWKFEEEELRNKSLMLFSMMIREKDLAPYFPQNSGKEEYIEFPDLYVVYDVDDRVWKMKSQLSSND</sequence>
<organism evidence="1 2">
    <name type="scientific">Litoribacter ruber</name>
    <dbReference type="NCBI Taxonomy" id="702568"/>
    <lineage>
        <taxon>Bacteria</taxon>
        <taxon>Pseudomonadati</taxon>
        <taxon>Bacteroidota</taxon>
        <taxon>Cytophagia</taxon>
        <taxon>Cytophagales</taxon>
        <taxon>Cyclobacteriaceae</taxon>
        <taxon>Litoribacter</taxon>
    </lineage>
</organism>
<accession>A0AAP2CIR0</accession>
<gene>
    <name evidence="1" type="ORF">KI659_15805</name>
</gene>
<dbReference type="AlphaFoldDB" id="A0AAP2CIR0"/>
<dbReference type="EMBL" id="JAHCMY010000013">
    <property type="protein sequence ID" value="MBS9525481.1"/>
    <property type="molecule type" value="Genomic_DNA"/>
</dbReference>
<evidence type="ECO:0000313" key="2">
    <source>
        <dbReference type="Proteomes" id="UP001319104"/>
    </source>
</evidence>
<dbReference type="PROSITE" id="PS51257">
    <property type="entry name" value="PROKAR_LIPOPROTEIN"/>
    <property type="match status" value="1"/>
</dbReference>